<protein>
    <submittedName>
        <fullName evidence="2">Uncharacterized protein</fullName>
    </submittedName>
</protein>
<evidence type="ECO:0000256" key="1">
    <source>
        <dbReference type="SAM" id="Phobius"/>
    </source>
</evidence>
<feature type="transmembrane region" description="Helical" evidence="1">
    <location>
        <begin position="105"/>
        <end position="126"/>
    </location>
</feature>
<keyword evidence="1" id="KW-1133">Transmembrane helix</keyword>
<comment type="caution">
    <text evidence="2">The sequence shown here is derived from an EMBL/GenBank/DDBJ whole genome shotgun (WGS) entry which is preliminary data.</text>
</comment>
<gene>
    <name evidence="2" type="ORF">DRF65_10815</name>
</gene>
<keyword evidence="1" id="KW-0812">Transmembrane</keyword>
<dbReference type="EMBL" id="QNVT01000009">
    <property type="protein sequence ID" value="REC62203.1"/>
    <property type="molecule type" value="Genomic_DNA"/>
</dbReference>
<accession>A0A3D9C8K9</accession>
<organism evidence="2 3">
    <name type="scientific">Chryseobacterium pennae</name>
    <dbReference type="NCBI Taxonomy" id="2258962"/>
    <lineage>
        <taxon>Bacteria</taxon>
        <taxon>Pseudomonadati</taxon>
        <taxon>Bacteroidota</taxon>
        <taxon>Flavobacteriia</taxon>
        <taxon>Flavobacteriales</taxon>
        <taxon>Weeksellaceae</taxon>
        <taxon>Chryseobacterium group</taxon>
        <taxon>Chryseobacterium</taxon>
    </lineage>
</organism>
<keyword evidence="3" id="KW-1185">Reference proteome</keyword>
<feature type="transmembrane region" description="Helical" evidence="1">
    <location>
        <begin position="47"/>
        <end position="65"/>
    </location>
</feature>
<evidence type="ECO:0000313" key="2">
    <source>
        <dbReference type="EMBL" id="REC62203.1"/>
    </source>
</evidence>
<evidence type="ECO:0000313" key="3">
    <source>
        <dbReference type="Proteomes" id="UP000256686"/>
    </source>
</evidence>
<feature type="transmembrane region" description="Helical" evidence="1">
    <location>
        <begin position="19"/>
        <end position="35"/>
    </location>
</feature>
<sequence>MDFIQLQSWANGDAEQGKWMLSFSVLLVLLFILVLRSENTLLRGMMIPIFLLLVLNTCYGTYLVMNRIRYAEEINQKFKKDAQKTVAAEYRKTKNDEKSYTVFRIVWAMLTIISLILCFIFTADYYRGLSLGFTGLFGSVLKVVEEQIRD</sequence>
<reference evidence="3" key="1">
    <citation type="submission" date="2018-06" db="EMBL/GenBank/DDBJ databases">
        <authorList>
            <person name="Lum Nde A."/>
            <person name="Hugo C."/>
        </authorList>
    </citation>
    <scope>NUCLEOTIDE SEQUENCE [LARGE SCALE GENOMIC DNA]</scope>
    <source>
        <strain evidence="3">1_F178</strain>
    </source>
</reference>
<keyword evidence="1" id="KW-0472">Membrane</keyword>
<dbReference type="Proteomes" id="UP000256686">
    <property type="component" value="Unassembled WGS sequence"/>
</dbReference>
<name>A0A3D9C8K9_9FLAO</name>
<dbReference type="AlphaFoldDB" id="A0A3D9C8K9"/>
<dbReference type="RefSeq" id="WP_115970775.1">
    <property type="nucleotide sequence ID" value="NZ_QNVT01000009.1"/>
</dbReference>
<proteinExistence type="predicted"/>